<name>A0A9N9GWZ3_9GLOM</name>
<feature type="compositionally biased region" description="Basic residues" evidence="7">
    <location>
        <begin position="248"/>
        <end position="259"/>
    </location>
</feature>
<evidence type="ECO:0000256" key="5">
    <source>
        <dbReference type="ARBA" id="ARBA00023187"/>
    </source>
</evidence>
<dbReference type="PANTHER" id="PTHR36562:SF5">
    <property type="entry name" value="SERINE_ARGININE REPETITIVE MATRIX 2"/>
    <property type="match status" value="1"/>
</dbReference>
<evidence type="ECO:0000256" key="6">
    <source>
        <dbReference type="ARBA" id="ARBA00023242"/>
    </source>
</evidence>
<keyword evidence="5" id="KW-0508">mRNA splicing</keyword>
<keyword evidence="6" id="KW-0539">Nucleus</keyword>
<dbReference type="AlphaFoldDB" id="A0A9N9GWZ3"/>
<evidence type="ECO:0000256" key="7">
    <source>
        <dbReference type="SAM" id="MobiDB-lite"/>
    </source>
</evidence>
<feature type="domain" description="CWF21" evidence="8">
    <location>
        <begin position="58"/>
        <end position="103"/>
    </location>
</feature>
<dbReference type="Pfam" id="PF08312">
    <property type="entry name" value="cwf21"/>
    <property type="match status" value="1"/>
</dbReference>
<accession>A0A9N9GWZ3</accession>
<evidence type="ECO:0000313" key="9">
    <source>
        <dbReference type="EMBL" id="CAG8640594.1"/>
    </source>
</evidence>
<dbReference type="GO" id="GO:0005681">
    <property type="term" value="C:spliceosomal complex"/>
    <property type="evidence" value="ECO:0007669"/>
    <property type="project" value="UniProtKB-KW"/>
</dbReference>
<evidence type="ECO:0000313" key="10">
    <source>
        <dbReference type="Proteomes" id="UP000789759"/>
    </source>
</evidence>
<evidence type="ECO:0000256" key="2">
    <source>
        <dbReference type="ARBA" id="ARBA00005954"/>
    </source>
</evidence>
<feature type="region of interest" description="Disordered" evidence="7">
    <location>
        <begin position="156"/>
        <end position="259"/>
    </location>
</feature>
<keyword evidence="4" id="KW-0747">Spliceosome</keyword>
<evidence type="ECO:0000256" key="1">
    <source>
        <dbReference type="ARBA" id="ARBA00004123"/>
    </source>
</evidence>
<reference evidence="9" key="1">
    <citation type="submission" date="2021-06" db="EMBL/GenBank/DDBJ databases">
        <authorList>
            <person name="Kallberg Y."/>
            <person name="Tangrot J."/>
            <person name="Rosling A."/>
        </authorList>
    </citation>
    <scope>NUCLEOTIDE SEQUENCE</scope>
    <source>
        <strain evidence="9">FL966</strain>
    </source>
</reference>
<evidence type="ECO:0000256" key="4">
    <source>
        <dbReference type="ARBA" id="ARBA00022728"/>
    </source>
</evidence>
<dbReference type="Gene3D" id="6.10.140.420">
    <property type="match status" value="1"/>
</dbReference>
<comment type="subcellular location">
    <subcellularLocation>
        <location evidence="1">Nucleus</location>
    </subcellularLocation>
</comment>
<feature type="compositionally biased region" description="Basic and acidic residues" evidence="7">
    <location>
        <begin position="156"/>
        <end position="247"/>
    </location>
</feature>
<evidence type="ECO:0000256" key="3">
    <source>
        <dbReference type="ARBA" id="ARBA00022664"/>
    </source>
</evidence>
<sequence>MYGNVGLSTPRGSGTNGYVVRNLSYIKTRKDNVQYESLDEIKSKSSSLLNRKPNKDILKHEKKRQIEIKCIDLRQQLEEDGQTEEEIEGRVNAFRNALLSAVDVIKDDKSIQEHQVHQLSQAKAVENEKMMKALGIKSNNYVEGASFDRELQAQKKLERATQREKEIEERQKRKEVEERQKRKEVEERQKRKEVEERQKRKEVDERQKRKEVDERQKRKEVDERQKRKEVDERQKRKAERDQEIRDHEKKHRKRSKLKD</sequence>
<dbReference type="GO" id="GO:0008380">
    <property type="term" value="P:RNA splicing"/>
    <property type="evidence" value="ECO:0007669"/>
    <property type="project" value="UniProtKB-KW"/>
</dbReference>
<dbReference type="InterPro" id="IPR013170">
    <property type="entry name" value="mRNA_splic_Cwf21_dom"/>
</dbReference>
<proteinExistence type="inferred from homology"/>
<dbReference type="Proteomes" id="UP000789759">
    <property type="component" value="Unassembled WGS sequence"/>
</dbReference>
<protein>
    <submittedName>
        <fullName evidence="9">24740_t:CDS:1</fullName>
    </submittedName>
</protein>
<dbReference type="SMART" id="SM01115">
    <property type="entry name" value="cwf21"/>
    <property type="match status" value="1"/>
</dbReference>
<dbReference type="OrthoDB" id="10267305at2759"/>
<dbReference type="PANTHER" id="PTHR36562">
    <property type="entry name" value="SERINE/ARGININE REPETITIVE MATRIX 2"/>
    <property type="match status" value="1"/>
</dbReference>
<keyword evidence="10" id="KW-1185">Reference proteome</keyword>
<dbReference type="InterPro" id="IPR051372">
    <property type="entry name" value="CWC21"/>
</dbReference>
<gene>
    <name evidence="9" type="ORF">CPELLU_LOCUS8840</name>
</gene>
<evidence type="ECO:0000259" key="8">
    <source>
        <dbReference type="SMART" id="SM01115"/>
    </source>
</evidence>
<keyword evidence="3" id="KW-0507">mRNA processing</keyword>
<organism evidence="9 10">
    <name type="scientific">Cetraspora pellucida</name>
    <dbReference type="NCBI Taxonomy" id="1433469"/>
    <lineage>
        <taxon>Eukaryota</taxon>
        <taxon>Fungi</taxon>
        <taxon>Fungi incertae sedis</taxon>
        <taxon>Mucoromycota</taxon>
        <taxon>Glomeromycotina</taxon>
        <taxon>Glomeromycetes</taxon>
        <taxon>Diversisporales</taxon>
        <taxon>Gigasporaceae</taxon>
        <taxon>Cetraspora</taxon>
    </lineage>
</organism>
<comment type="caution">
    <text evidence="9">The sequence shown here is derived from an EMBL/GenBank/DDBJ whole genome shotgun (WGS) entry which is preliminary data.</text>
</comment>
<dbReference type="GO" id="GO:0006397">
    <property type="term" value="P:mRNA processing"/>
    <property type="evidence" value="ECO:0007669"/>
    <property type="project" value="UniProtKB-KW"/>
</dbReference>
<comment type="similarity">
    <text evidence="2">Belongs to the CWC21 family.</text>
</comment>
<dbReference type="EMBL" id="CAJVQA010006435">
    <property type="protein sequence ID" value="CAG8640594.1"/>
    <property type="molecule type" value="Genomic_DNA"/>
</dbReference>
<dbReference type="CDD" id="cd21373">
    <property type="entry name" value="cwf21_SRRM2-like"/>
    <property type="match status" value="1"/>
</dbReference>